<name>A0A6A6DXK3_9PEZI</name>
<keyword evidence="2" id="KW-1185">Reference proteome</keyword>
<gene>
    <name evidence="1" type="ORF">K469DRAFT_217933</name>
</gene>
<dbReference type="OrthoDB" id="4222821at2759"/>
<protein>
    <submittedName>
        <fullName evidence="1">Uncharacterized protein</fullName>
    </submittedName>
</protein>
<reference evidence="1" key="1">
    <citation type="journal article" date="2020" name="Stud. Mycol.">
        <title>101 Dothideomycetes genomes: a test case for predicting lifestyles and emergence of pathogens.</title>
        <authorList>
            <person name="Haridas S."/>
            <person name="Albert R."/>
            <person name="Binder M."/>
            <person name="Bloem J."/>
            <person name="Labutti K."/>
            <person name="Salamov A."/>
            <person name="Andreopoulos B."/>
            <person name="Baker S."/>
            <person name="Barry K."/>
            <person name="Bills G."/>
            <person name="Bluhm B."/>
            <person name="Cannon C."/>
            <person name="Castanera R."/>
            <person name="Culley D."/>
            <person name="Daum C."/>
            <person name="Ezra D."/>
            <person name="Gonzalez J."/>
            <person name="Henrissat B."/>
            <person name="Kuo A."/>
            <person name="Liang C."/>
            <person name="Lipzen A."/>
            <person name="Lutzoni F."/>
            <person name="Magnuson J."/>
            <person name="Mondo S."/>
            <person name="Nolan M."/>
            <person name="Ohm R."/>
            <person name="Pangilinan J."/>
            <person name="Park H.-J."/>
            <person name="Ramirez L."/>
            <person name="Alfaro M."/>
            <person name="Sun H."/>
            <person name="Tritt A."/>
            <person name="Yoshinaga Y."/>
            <person name="Zwiers L.-H."/>
            <person name="Turgeon B."/>
            <person name="Goodwin S."/>
            <person name="Spatafora J."/>
            <person name="Crous P."/>
            <person name="Grigoriev I."/>
        </authorList>
    </citation>
    <scope>NUCLEOTIDE SEQUENCE</scope>
    <source>
        <strain evidence="1">CBS 207.26</strain>
    </source>
</reference>
<proteinExistence type="predicted"/>
<organism evidence="1 2">
    <name type="scientific">Zopfia rhizophila CBS 207.26</name>
    <dbReference type="NCBI Taxonomy" id="1314779"/>
    <lineage>
        <taxon>Eukaryota</taxon>
        <taxon>Fungi</taxon>
        <taxon>Dikarya</taxon>
        <taxon>Ascomycota</taxon>
        <taxon>Pezizomycotina</taxon>
        <taxon>Dothideomycetes</taxon>
        <taxon>Dothideomycetes incertae sedis</taxon>
        <taxon>Zopfiaceae</taxon>
        <taxon>Zopfia</taxon>
    </lineage>
</organism>
<dbReference type="Proteomes" id="UP000800200">
    <property type="component" value="Unassembled WGS sequence"/>
</dbReference>
<dbReference type="EMBL" id="ML994645">
    <property type="protein sequence ID" value="KAF2182989.1"/>
    <property type="molecule type" value="Genomic_DNA"/>
</dbReference>
<dbReference type="AlphaFoldDB" id="A0A6A6DXK3"/>
<accession>A0A6A6DXK3</accession>
<evidence type="ECO:0000313" key="2">
    <source>
        <dbReference type="Proteomes" id="UP000800200"/>
    </source>
</evidence>
<evidence type="ECO:0000313" key="1">
    <source>
        <dbReference type="EMBL" id="KAF2182989.1"/>
    </source>
</evidence>
<sequence length="97" mass="11012">MHRNVLYKIYNTLQQPPPVENAYSAIIPPAMATATPLTTSSIPALLPGVHLDGFQLEHQRSLQITVLTQVTMDLLNRIERRRREILNTLITIPMWPA</sequence>